<sequence>MPKFGTRRPLAIAVLGSALVLTLAACGSSGSDSGAPASQPPSQARGARGGPAAAGTIAAVEGSDIQVQNPANGQVTVKFSGSTVFSQQTAAALADVTVGSCVLVAGTGSPVVARTVEISAAGGNGCGFGAPGGGARPENGNGNGAPPSRPSGAPRSGAPNQARPTAGKVTAVTSTGFTVEEDNRQTGATSDVQVTVDSGTTYGKTASADASALKVGECVAATGQTDDTGAVTARTIAISQAGPNGCTVGGAGGRQRGNGGGNGTGNGNG</sequence>
<feature type="chain" id="PRO_5046873480" evidence="2">
    <location>
        <begin position="25"/>
        <end position="269"/>
    </location>
</feature>
<keyword evidence="5" id="KW-1185">Reference proteome</keyword>
<evidence type="ECO:0000313" key="5">
    <source>
        <dbReference type="Proteomes" id="UP001597417"/>
    </source>
</evidence>
<comment type="caution">
    <text evidence="4">The sequence shown here is derived from an EMBL/GenBank/DDBJ whole genome shotgun (WGS) entry which is preliminary data.</text>
</comment>
<dbReference type="InterPro" id="IPR043724">
    <property type="entry name" value="DUF5666"/>
</dbReference>
<protein>
    <submittedName>
        <fullName evidence="4">DUF5666 domain-containing protein</fullName>
    </submittedName>
</protein>
<organism evidence="4 5">
    <name type="scientific">Amycolatopsis pigmentata</name>
    <dbReference type="NCBI Taxonomy" id="450801"/>
    <lineage>
        <taxon>Bacteria</taxon>
        <taxon>Bacillati</taxon>
        <taxon>Actinomycetota</taxon>
        <taxon>Actinomycetes</taxon>
        <taxon>Pseudonocardiales</taxon>
        <taxon>Pseudonocardiaceae</taxon>
        <taxon>Amycolatopsis</taxon>
    </lineage>
</organism>
<feature type="compositionally biased region" description="Gly residues" evidence="1">
    <location>
        <begin position="247"/>
        <end position="269"/>
    </location>
</feature>
<dbReference type="Proteomes" id="UP001597417">
    <property type="component" value="Unassembled WGS sequence"/>
</dbReference>
<dbReference type="Pfam" id="PF18914">
    <property type="entry name" value="DUF5666"/>
    <property type="match status" value="2"/>
</dbReference>
<keyword evidence="2" id="KW-0732">Signal</keyword>
<feature type="compositionally biased region" description="Low complexity" evidence="1">
    <location>
        <begin position="144"/>
        <end position="159"/>
    </location>
</feature>
<dbReference type="EMBL" id="JBHUKR010000022">
    <property type="protein sequence ID" value="MFD2421552.1"/>
    <property type="molecule type" value="Genomic_DNA"/>
</dbReference>
<reference evidence="5" key="1">
    <citation type="journal article" date="2019" name="Int. J. Syst. Evol. Microbiol.">
        <title>The Global Catalogue of Microorganisms (GCM) 10K type strain sequencing project: providing services to taxonomists for standard genome sequencing and annotation.</title>
        <authorList>
            <consortium name="The Broad Institute Genomics Platform"/>
            <consortium name="The Broad Institute Genome Sequencing Center for Infectious Disease"/>
            <person name="Wu L."/>
            <person name="Ma J."/>
        </authorList>
    </citation>
    <scope>NUCLEOTIDE SEQUENCE [LARGE SCALE GENOMIC DNA]</scope>
    <source>
        <strain evidence="5">CGMCC 4.7645</strain>
    </source>
</reference>
<evidence type="ECO:0000256" key="2">
    <source>
        <dbReference type="SAM" id="SignalP"/>
    </source>
</evidence>
<feature type="signal peptide" evidence="2">
    <location>
        <begin position="1"/>
        <end position="24"/>
    </location>
</feature>
<feature type="region of interest" description="Disordered" evidence="1">
    <location>
        <begin position="131"/>
        <end position="168"/>
    </location>
</feature>
<feature type="domain" description="DUF5666" evidence="3">
    <location>
        <begin position="55"/>
        <end position="107"/>
    </location>
</feature>
<feature type="region of interest" description="Disordered" evidence="1">
    <location>
        <begin position="30"/>
        <end position="54"/>
    </location>
</feature>
<gene>
    <name evidence="4" type="ORF">ACFSXZ_35000</name>
</gene>
<dbReference type="PROSITE" id="PS51257">
    <property type="entry name" value="PROKAR_LIPOPROTEIN"/>
    <property type="match status" value="1"/>
</dbReference>
<proteinExistence type="predicted"/>
<dbReference type="RefSeq" id="WP_378270199.1">
    <property type="nucleotide sequence ID" value="NZ_JBHUKR010000022.1"/>
</dbReference>
<name>A0ABW5G656_9PSEU</name>
<evidence type="ECO:0000256" key="1">
    <source>
        <dbReference type="SAM" id="MobiDB-lite"/>
    </source>
</evidence>
<accession>A0ABW5G656</accession>
<evidence type="ECO:0000313" key="4">
    <source>
        <dbReference type="EMBL" id="MFD2421552.1"/>
    </source>
</evidence>
<feature type="region of interest" description="Disordered" evidence="1">
    <location>
        <begin position="241"/>
        <end position="269"/>
    </location>
</feature>
<feature type="domain" description="DUF5666" evidence="3">
    <location>
        <begin position="167"/>
        <end position="236"/>
    </location>
</feature>
<evidence type="ECO:0000259" key="3">
    <source>
        <dbReference type="Pfam" id="PF18914"/>
    </source>
</evidence>